<dbReference type="RefSeq" id="WP_100993048.1">
    <property type="nucleotide sequence ID" value="NZ_CP025096.1"/>
</dbReference>
<organism evidence="2 3">
    <name type="scientific">Spirosoma pollinicola</name>
    <dbReference type="NCBI Taxonomy" id="2057025"/>
    <lineage>
        <taxon>Bacteria</taxon>
        <taxon>Pseudomonadati</taxon>
        <taxon>Bacteroidota</taxon>
        <taxon>Cytophagia</taxon>
        <taxon>Cytophagales</taxon>
        <taxon>Cytophagaceae</taxon>
        <taxon>Spirosoma</taxon>
    </lineage>
</organism>
<protein>
    <submittedName>
        <fullName evidence="2">Uncharacterized protein</fullName>
    </submittedName>
</protein>
<name>A0A2K8Z9G6_9BACT</name>
<keyword evidence="1" id="KW-1133">Transmembrane helix</keyword>
<dbReference type="Proteomes" id="UP000232883">
    <property type="component" value="Chromosome"/>
</dbReference>
<sequence>MNSFSQHIISNFFQTFYHERIEIAKEVGKHYHRQLDTALLTFWFSVIDFYGGVYYIGKNNRKETYDRKPPNGQNLKFAHKQSFIEFVTDFFPTPENALGEFLYSVFRSGLVHQLTPKKSRIIWDASNPKLLWIEIDLLNTDDTANKIATINIFQLEEIAYNAYKEFRRKVENDEMIIECERIYNHLIVIQDGLEDGITLHKQFSKLPELVQNYITI</sequence>
<evidence type="ECO:0000256" key="1">
    <source>
        <dbReference type="SAM" id="Phobius"/>
    </source>
</evidence>
<accession>A0A2K8Z9G6</accession>
<dbReference type="OrthoDB" id="885042at2"/>
<feature type="transmembrane region" description="Helical" evidence="1">
    <location>
        <begin position="38"/>
        <end position="57"/>
    </location>
</feature>
<dbReference type="EMBL" id="CP025096">
    <property type="protein sequence ID" value="AUD06507.1"/>
    <property type="molecule type" value="Genomic_DNA"/>
</dbReference>
<dbReference type="KEGG" id="spir:CWM47_34470"/>
<reference evidence="2 3" key="1">
    <citation type="submission" date="2017-11" db="EMBL/GenBank/DDBJ databases">
        <title>Taxonomic description and genome sequences of Spirosoma HA7 sp. nov., isolated from pollen microhabitat of Corylus avellana.</title>
        <authorList>
            <person name="Ambika Manirajan B."/>
            <person name="Suarez C."/>
            <person name="Ratering S."/>
            <person name="Geissler-Plaum R."/>
            <person name="Cardinale M."/>
            <person name="Sylvia S."/>
        </authorList>
    </citation>
    <scope>NUCLEOTIDE SEQUENCE [LARGE SCALE GENOMIC DNA]</scope>
    <source>
        <strain evidence="2 3">HA7</strain>
    </source>
</reference>
<keyword evidence="3" id="KW-1185">Reference proteome</keyword>
<dbReference type="AlphaFoldDB" id="A0A2K8Z9G6"/>
<keyword evidence="1" id="KW-0472">Membrane</keyword>
<evidence type="ECO:0000313" key="2">
    <source>
        <dbReference type="EMBL" id="AUD06507.1"/>
    </source>
</evidence>
<evidence type="ECO:0000313" key="3">
    <source>
        <dbReference type="Proteomes" id="UP000232883"/>
    </source>
</evidence>
<keyword evidence="1" id="KW-0812">Transmembrane</keyword>
<gene>
    <name evidence="2" type="ORF">CWM47_34470</name>
</gene>
<proteinExistence type="predicted"/>